<dbReference type="EMBL" id="CP133614">
    <property type="protein sequence ID" value="WMV18310.1"/>
    <property type="molecule type" value="Genomic_DNA"/>
</dbReference>
<protein>
    <submittedName>
        <fullName evidence="1">Uncharacterized protein</fullName>
    </submittedName>
</protein>
<gene>
    <name evidence="1" type="ORF">MTR67_011695</name>
</gene>
<evidence type="ECO:0000313" key="1">
    <source>
        <dbReference type="EMBL" id="WMV18310.1"/>
    </source>
</evidence>
<reference evidence="1" key="1">
    <citation type="submission" date="2023-08" db="EMBL/GenBank/DDBJ databases">
        <title>A de novo genome assembly of Solanum verrucosum Schlechtendal, a Mexican diploid species geographically isolated from the other diploid A-genome species in potato relatives.</title>
        <authorList>
            <person name="Hosaka K."/>
        </authorList>
    </citation>
    <scope>NUCLEOTIDE SEQUENCE</scope>
    <source>
        <tissue evidence="1">Young leaves</tissue>
    </source>
</reference>
<keyword evidence="2" id="KW-1185">Reference proteome</keyword>
<name>A0AAF0TM81_SOLVR</name>
<accession>A0AAF0TM81</accession>
<proteinExistence type="predicted"/>
<sequence length="93" mass="11115">MPNYGRERLNSKVSITIYRTQYSKLNRLNDTTHLKNARLIGFMRNYGNDQLNSRTSIIFSKRIRNSILKNLELEDTTPLKNTQFMKFMRNLWA</sequence>
<evidence type="ECO:0000313" key="2">
    <source>
        <dbReference type="Proteomes" id="UP001234989"/>
    </source>
</evidence>
<dbReference type="AlphaFoldDB" id="A0AAF0TM81"/>
<dbReference type="Proteomes" id="UP001234989">
    <property type="component" value="Chromosome 3"/>
</dbReference>
<organism evidence="1 2">
    <name type="scientific">Solanum verrucosum</name>
    <dbReference type="NCBI Taxonomy" id="315347"/>
    <lineage>
        <taxon>Eukaryota</taxon>
        <taxon>Viridiplantae</taxon>
        <taxon>Streptophyta</taxon>
        <taxon>Embryophyta</taxon>
        <taxon>Tracheophyta</taxon>
        <taxon>Spermatophyta</taxon>
        <taxon>Magnoliopsida</taxon>
        <taxon>eudicotyledons</taxon>
        <taxon>Gunneridae</taxon>
        <taxon>Pentapetalae</taxon>
        <taxon>asterids</taxon>
        <taxon>lamiids</taxon>
        <taxon>Solanales</taxon>
        <taxon>Solanaceae</taxon>
        <taxon>Solanoideae</taxon>
        <taxon>Solaneae</taxon>
        <taxon>Solanum</taxon>
    </lineage>
</organism>